<evidence type="ECO:0000313" key="2">
    <source>
        <dbReference type="Proteomes" id="UP001434883"/>
    </source>
</evidence>
<protein>
    <recommendedName>
        <fullName evidence="3">Secreted protein</fullName>
    </recommendedName>
</protein>
<accession>A0ABV0QKU3</accession>
<organism evidence="1 2">
    <name type="scientific">Xenoophorus captivus</name>
    <dbReference type="NCBI Taxonomy" id="1517983"/>
    <lineage>
        <taxon>Eukaryota</taxon>
        <taxon>Metazoa</taxon>
        <taxon>Chordata</taxon>
        <taxon>Craniata</taxon>
        <taxon>Vertebrata</taxon>
        <taxon>Euteleostomi</taxon>
        <taxon>Actinopterygii</taxon>
        <taxon>Neopterygii</taxon>
        <taxon>Teleostei</taxon>
        <taxon>Neoteleostei</taxon>
        <taxon>Acanthomorphata</taxon>
        <taxon>Ovalentaria</taxon>
        <taxon>Atherinomorphae</taxon>
        <taxon>Cyprinodontiformes</taxon>
        <taxon>Goodeidae</taxon>
        <taxon>Xenoophorus</taxon>
    </lineage>
</organism>
<evidence type="ECO:0000313" key="1">
    <source>
        <dbReference type="EMBL" id="MEQ2196420.1"/>
    </source>
</evidence>
<reference evidence="1 2" key="1">
    <citation type="submission" date="2021-06" db="EMBL/GenBank/DDBJ databases">
        <authorList>
            <person name="Palmer J.M."/>
        </authorList>
    </citation>
    <scope>NUCLEOTIDE SEQUENCE [LARGE SCALE GENOMIC DNA]</scope>
    <source>
        <strain evidence="1 2">XC_2019</strain>
        <tissue evidence="1">Muscle</tissue>
    </source>
</reference>
<dbReference type="EMBL" id="JAHRIN010016870">
    <property type="protein sequence ID" value="MEQ2196420.1"/>
    <property type="molecule type" value="Genomic_DNA"/>
</dbReference>
<comment type="caution">
    <text evidence="1">The sequence shown here is derived from an EMBL/GenBank/DDBJ whole genome shotgun (WGS) entry which is preliminary data.</text>
</comment>
<sequence>MLRWSQSKSSASCRLQGCASCVWMRSSLGTKPRMNWSMTVHFAHRLACVWRGIACYLVLHTGCNMFHSFLSSANHFRIIPGAPWHRLQG</sequence>
<gene>
    <name evidence="1" type="ORF">XENOCAPTIV_026269</name>
</gene>
<name>A0ABV0QKU3_9TELE</name>
<evidence type="ECO:0008006" key="3">
    <source>
        <dbReference type="Google" id="ProtNLM"/>
    </source>
</evidence>
<proteinExistence type="predicted"/>
<dbReference type="Proteomes" id="UP001434883">
    <property type="component" value="Unassembled WGS sequence"/>
</dbReference>
<keyword evidence="2" id="KW-1185">Reference proteome</keyword>